<reference evidence="3 4" key="1">
    <citation type="submission" date="2016-06" db="EMBL/GenBank/DDBJ databases">
        <title>Evolution of pathogenesis and genome organization in the Tremellales.</title>
        <authorList>
            <person name="Cuomo C."/>
            <person name="Litvintseva A."/>
            <person name="Heitman J."/>
            <person name="Chen Y."/>
            <person name="Sun S."/>
            <person name="Springer D."/>
            <person name="Dromer F."/>
            <person name="Young S."/>
            <person name="Zeng Q."/>
            <person name="Chapman S."/>
            <person name="Gujja S."/>
            <person name="Saif S."/>
            <person name="Birren B."/>
        </authorList>
    </citation>
    <scope>NUCLEOTIDE SEQUENCE [LARGE SCALE GENOMIC DNA]</scope>
    <source>
        <strain evidence="3 4">CBS 7118</strain>
    </source>
</reference>
<comment type="caution">
    <text evidence="3">The sequence shown here is derived from an EMBL/GenBank/DDBJ whole genome shotgun (WGS) entry which is preliminary data.</text>
</comment>
<dbReference type="GeneID" id="30197330"/>
<keyword evidence="1" id="KW-0175">Coiled coil</keyword>
<evidence type="ECO:0000313" key="3">
    <source>
        <dbReference type="EMBL" id="ODN76343.1"/>
    </source>
</evidence>
<feature type="region of interest" description="Disordered" evidence="2">
    <location>
        <begin position="1"/>
        <end position="26"/>
    </location>
</feature>
<protein>
    <submittedName>
        <fullName evidence="3">Uncharacterized protein</fullName>
    </submittedName>
</protein>
<dbReference type="EMBL" id="AWGH01000053">
    <property type="protein sequence ID" value="ODN76343.1"/>
    <property type="molecule type" value="Genomic_DNA"/>
</dbReference>
<evidence type="ECO:0000256" key="1">
    <source>
        <dbReference type="SAM" id="Coils"/>
    </source>
</evidence>
<evidence type="ECO:0000313" key="4">
    <source>
        <dbReference type="Proteomes" id="UP000094819"/>
    </source>
</evidence>
<dbReference type="OrthoDB" id="2564630at2759"/>
<evidence type="ECO:0000256" key="2">
    <source>
        <dbReference type="SAM" id="MobiDB-lite"/>
    </source>
</evidence>
<gene>
    <name evidence="3" type="ORF">L198_08119</name>
</gene>
<dbReference type="RefSeq" id="XP_019027944.1">
    <property type="nucleotide sequence ID" value="XM_019180090.1"/>
</dbReference>
<feature type="coiled-coil region" evidence="1">
    <location>
        <begin position="273"/>
        <end position="301"/>
    </location>
</feature>
<organism evidence="3 4">
    <name type="scientific">Cryptococcus wingfieldii CBS 7118</name>
    <dbReference type="NCBI Taxonomy" id="1295528"/>
    <lineage>
        <taxon>Eukaryota</taxon>
        <taxon>Fungi</taxon>
        <taxon>Dikarya</taxon>
        <taxon>Basidiomycota</taxon>
        <taxon>Agaricomycotina</taxon>
        <taxon>Tremellomycetes</taxon>
        <taxon>Tremellales</taxon>
        <taxon>Cryptococcaceae</taxon>
        <taxon>Cryptococcus</taxon>
    </lineage>
</organism>
<proteinExistence type="predicted"/>
<dbReference type="AlphaFoldDB" id="A0A1E3HJ30"/>
<sequence length="345" mass="39436">MGSDDSLLDNIPPFPPSSDTKRTSSMSLSAIMKGCKDGELAVRHFDSNTISGLHPHLGFSSISVQSTRGKDAGRKASLHNSRQQRLDGGAITTLVPSMYRHVLGGWRGWWKADPHPSDWISVSTDPLYALFMAANRLGQGRQSRVFLSIISSMPGKDEKVLVVDPREEEEKFRSHTVGFDFFSLENIRARNFMRKFSEKLFYKSIPKSYIVETVEITHDSIPWDDIPLGWFQGGATNEPFSSIRWNWLDYLSFNPYDKLVKYGDAQGIIWAERKEIEEMLIRQAREIEEAEDEDLIEEEEETKEALDWLLLGVEEPVHYLYEEDMKEAKIEEGTELEKALHAMSI</sequence>
<dbReference type="Proteomes" id="UP000094819">
    <property type="component" value="Unassembled WGS sequence"/>
</dbReference>
<accession>A0A1E3HJ30</accession>
<name>A0A1E3HJ30_9TREE</name>
<keyword evidence="4" id="KW-1185">Reference proteome</keyword>